<dbReference type="EMBL" id="AMGV01000003">
    <property type="protein sequence ID" value="KEF58782.1"/>
    <property type="molecule type" value="Genomic_DNA"/>
</dbReference>
<dbReference type="VEuPathDB" id="FungiDB:A1O9_03625"/>
<dbReference type="AlphaFoldDB" id="A0A072PGC9"/>
<dbReference type="CDD" id="cd00130">
    <property type="entry name" value="PAS"/>
    <property type="match status" value="2"/>
</dbReference>
<dbReference type="Pfam" id="PF08448">
    <property type="entry name" value="PAS_4"/>
    <property type="match status" value="1"/>
</dbReference>
<comment type="catalytic activity">
    <reaction evidence="1">
        <text>ATP + protein L-histidine = ADP + protein N-phospho-L-histidine.</text>
        <dbReference type="EC" id="2.7.13.3"/>
    </reaction>
</comment>
<dbReference type="InterPro" id="IPR011006">
    <property type="entry name" value="CheY-like_superfamily"/>
</dbReference>
<dbReference type="CDD" id="cd17546">
    <property type="entry name" value="REC_hyHK_CKI1_RcsC-like"/>
    <property type="match status" value="1"/>
</dbReference>
<evidence type="ECO:0000256" key="4">
    <source>
        <dbReference type="ARBA" id="ARBA00022679"/>
    </source>
</evidence>
<dbReference type="Pfam" id="PF02518">
    <property type="entry name" value="HATPase_c"/>
    <property type="match status" value="1"/>
</dbReference>
<feature type="domain" description="PAC" evidence="11">
    <location>
        <begin position="261"/>
        <end position="312"/>
    </location>
</feature>
<dbReference type="CDD" id="cd00082">
    <property type="entry name" value="HisKA"/>
    <property type="match status" value="1"/>
</dbReference>
<dbReference type="HOGENOM" id="CLU_000445_114_15_1"/>
<proteinExistence type="predicted"/>
<comment type="caution">
    <text evidence="12">The sequence shown here is derived from an EMBL/GenBank/DDBJ whole genome shotgun (WGS) entry which is preliminary data.</text>
</comment>
<dbReference type="SMART" id="SM00388">
    <property type="entry name" value="HisKA"/>
    <property type="match status" value="1"/>
</dbReference>
<dbReference type="InterPro" id="IPR036097">
    <property type="entry name" value="HisK_dim/P_sf"/>
</dbReference>
<dbReference type="SMART" id="SM00448">
    <property type="entry name" value="REC"/>
    <property type="match status" value="1"/>
</dbReference>
<evidence type="ECO:0000256" key="2">
    <source>
        <dbReference type="ARBA" id="ARBA00012438"/>
    </source>
</evidence>
<dbReference type="InterPro" id="IPR004358">
    <property type="entry name" value="Sig_transdc_His_kin-like_C"/>
</dbReference>
<dbReference type="InterPro" id="IPR035965">
    <property type="entry name" value="PAS-like_dom_sf"/>
</dbReference>
<dbReference type="SUPFAM" id="SSF47384">
    <property type="entry name" value="Homodimeric domain of signal transducing histidine kinase"/>
    <property type="match status" value="1"/>
</dbReference>
<feature type="compositionally biased region" description="Low complexity" evidence="7">
    <location>
        <begin position="20"/>
        <end position="35"/>
    </location>
</feature>
<evidence type="ECO:0000313" key="12">
    <source>
        <dbReference type="EMBL" id="KEF58782.1"/>
    </source>
</evidence>
<dbReference type="InterPro" id="IPR001789">
    <property type="entry name" value="Sig_transdc_resp-reg_receiver"/>
</dbReference>
<dbReference type="PANTHER" id="PTHR43047">
    <property type="entry name" value="TWO-COMPONENT HISTIDINE PROTEIN KINASE"/>
    <property type="match status" value="1"/>
</dbReference>
<dbReference type="SUPFAM" id="SSF55874">
    <property type="entry name" value="ATPase domain of HSP90 chaperone/DNA topoisomerase II/histidine kinase"/>
    <property type="match status" value="1"/>
</dbReference>
<dbReference type="PROSITE" id="PS50113">
    <property type="entry name" value="PAC"/>
    <property type="match status" value="1"/>
</dbReference>
<dbReference type="GO" id="GO:0000155">
    <property type="term" value="F:phosphorelay sensor kinase activity"/>
    <property type="evidence" value="ECO:0007669"/>
    <property type="project" value="InterPro"/>
</dbReference>
<dbReference type="InterPro" id="IPR003594">
    <property type="entry name" value="HATPase_dom"/>
</dbReference>
<dbReference type="SMART" id="SM00387">
    <property type="entry name" value="HATPase_c"/>
    <property type="match status" value="1"/>
</dbReference>
<dbReference type="InterPro" id="IPR013656">
    <property type="entry name" value="PAS_4"/>
</dbReference>
<dbReference type="Pfam" id="PF00072">
    <property type="entry name" value="Response_reg"/>
    <property type="match status" value="1"/>
</dbReference>
<evidence type="ECO:0000259" key="9">
    <source>
        <dbReference type="PROSITE" id="PS50110"/>
    </source>
</evidence>
<dbReference type="SMART" id="SM00091">
    <property type="entry name" value="PAS"/>
    <property type="match status" value="2"/>
</dbReference>
<dbReference type="FunFam" id="3.30.450.20:FF:000136">
    <property type="entry name" value="Sensor histidine kinase/response regulator Fos-1"/>
    <property type="match status" value="1"/>
</dbReference>
<evidence type="ECO:0000259" key="10">
    <source>
        <dbReference type="PROSITE" id="PS50112"/>
    </source>
</evidence>
<dbReference type="PROSITE" id="PS50110">
    <property type="entry name" value="RESPONSE_REGULATORY"/>
    <property type="match status" value="1"/>
</dbReference>
<gene>
    <name evidence="12" type="ORF">A1O9_03625</name>
</gene>
<evidence type="ECO:0000256" key="3">
    <source>
        <dbReference type="ARBA" id="ARBA00022553"/>
    </source>
</evidence>
<dbReference type="OrthoDB" id="60033at2759"/>
<dbReference type="InterPro" id="IPR005467">
    <property type="entry name" value="His_kinase_dom"/>
</dbReference>
<feature type="region of interest" description="Disordered" evidence="7">
    <location>
        <begin position="1"/>
        <end position="60"/>
    </location>
</feature>
<organism evidence="12 13">
    <name type="scientific">Exophiala aquamarina CBS 119918</name>
    <dbReference type="NCBI Taxonomy" id="1182545"/>
    <lineage>
        <taxon>Eukaryota</taxon>
        <taxon>Fungi</taxon>
        <taxon>Dikarya</taxon>
        <taxon>Ascomycota</taxon>
        <taxon>Pezizomycotina</taxon>
        <taxon>Eurotiomycetes</taxon>
        <taxon>Chaetothyriomycetidae</taxon>
        <taxon>Chaetothyriales</taxon>
        <taxon>Herpotrichiellaceae</taxon>
        <taxon>Exophiala</taxon>
    </lineage>
</organism>
<evidence type="ECO:0000259" key="8">
    <source>
        <dbReference type="PROSITE" id="PS50109"/>
    </source>
</evidence>
<evidence type="ECO:0000259" key="11">
    <source>
        <dbReference type="PROSITE" id="PS50113"/>
    </source>
</evidence>
<dbReference type="PROSITE" id="PS50112">
    <property type="entry name" value="PAS"/>
    <property type="match status" value="1"/>
</dbReference>
<dbReference type="RefSeq" id="XP_013261372.1">
    <property type="nucleotide sequence ID" value="XM_013405918.1"/>
</dbReference>
<dbReference type="EC" id="2.7.13.3" evidence="2"/>
<dbReference type="CDD" id="cd16922">
    <property type="entry name" value="HATPase_EvgS-ArcB-TorS-like"/>
    <property type="match status" value="1"/>
</dbReference>
<dbReference type="Gene3D" id="3.30.565.10">
    <property type="entry name" value="Histidine kinase-like ATPase, C-terminal domain"/>
    <property type="match status" value="1"/>
</dbReference>
<dbReference type="SUPFAM" id="SSF55785">
    <property type="entry name" value="PYP-like sensor domain (PAS domain)"/>
    <property type="match status" value="2"/>
</dbReference>
<dbReference type="FunFam" id="3.30.565.10:FF:000010">
    <property type="entry name" value="Sensor histidine kinase RcsC"/>
    <property type="match status" value="1"/>
</dbReference>
<dbReference type="Gene3D" id="3.40.50.2300">
    <property type="match status" value="1"/>
</dbReference>
<name>A0A072PGC9_9EURO</name>
<dbReference type="NCBIfam" id="TIGR00229">
    <property type="entry name" value="sensory_box"/>
    <property type="match status" value="1"/>
</dbReference>
<evidence type="ECO:0000256" key="1">
    <source>
        <dbReference type="ARBA" id="ARBA00000085"/>
    </source>
</evidence>
<accession>A0A072PGC9</accession>
<dbReference type="Pfam" id="PF00512">
    <property type="entry name" value="HisKA"/>
    <property type="match status" value="1"/>
</dbReference>
<dbReference type="Gene3D" id="1.10.287.130">
    <property type="match status" value="1"/>
</dbReference>
<dbReference type="GeneID" id="25278559"/>
<dbReference type="InterPro" id="IPR003661">
    <property type="entry name" value="HisK_dim/P_dom"/>
</dbReference>
<dbReference type="STRING" id="1182545.A0A072PGC9"/>
<evidence type="ECO:0000313" key="13">
    <source>
        <dbReference type="Proteomes" id="UP000027920"/>
    </source>
</evidence>
<feature type="domain" description="Response regulatory" evidence="9">
    <location>
        <begin position="575"/>
        <end position="692"/>
    </location>
</feature>
<dbReference type="PRINTS" id="PR00344">
    <property type="entry name" value="BCTRLSENSOR"/>
</dbReference>
<feature type="domain" description="Histidine kinase" evidence="8">
    <location>
        <begin position="327"/>
        <end position="549"/>
    </location>
</feature>
<evidence type="ECO:0000256" key="7">
    <source>
        <dbReference type="SAM" id="MobiDB-lite"/>
    </source>
</evidence>
<dbReference type="InterPro" id="IPR036890">
    <property type="entry name" value="HATPase_C_sf"/>
</dbReference>
<dbReference type="InterPro" id="IPR000700">
    <property type="entry name" value="PAS-assoc_C"/>
</dbReference>
<evidence type="ECO:0000256" key="6">
    <source>
        <dbReference type="PROSITE-ProRule" id="PRU00169"/>
    </source>
</evidence>
<keyword evidence="4" id="KW-0808">Transferase</keyword>
<sequence length="693" mass="76634">MKSLKRVAVEGPEGALEATSRPASFSSSISRRSPPTRNHLSPPPSPSANTTSPPHKPVGMERIFTLTPTPTAVLDHTLCFTAVSHTYQQLFKTTLDDLRGRGFFDVIAQVLDATNVLLVKQLVNDAISSRKESKTEPILGSVLPGHWRLRAIPIYDGDDLLYLVVEGQDATADVEQAIAQEAKLEVAETYRVLVSTLRDYAIFMLDTTGCISTWNTGASLLKQYSQEEIIGQHFSIFYSDEDKKATKPRKELELALRDGKVEDEGWRVRKDGTRFWANVIIAPVYRDGILQGFSKVTRDLTERKASEARLIAAYEEASRLKSDFLANMSHEIRTPMHGMLSALSLLIDTGLSQEQHELADIIDESGAILLQVINDILDYSKLTSGAFSITTKEVISIADIVAAVRRSYNVGPESGPRFEIELDPKLPKVAQGDPLRYRQILQNLVSNAVKFTEHGYIRVKIILTHEDESSYSIRTEVIDTGIGVPAESENFLFIPFTQLDNFSTKRYKGTGLGLSICKSLAELMGGTVGFTKNEDCQGSNFYFTVTVGKLEIAPPVRPIVSTADLDIKALAPNKHLLLVEDNAINQTIMVRLLRGFGFEKVDVACDGADGLRLVKQKPLAYSLILMDISMPVMDGVNATRQIRASGSTIPIIAMTANALKGDEEAYLAEGMNDYIAKPVDRRLLMQALLRWLR</sequence>
<dbReference type="SUPFAM" id="SSF52172">
    <property type="entry name" value="CheY-like"/>
    <property type="match status" value="1"/>
</dbReference>
<keyword evidence="3 6" id="KW-0597">Phosphoprotein</keyword>
<feature type="modified residue" description="4-aspartylphosphate" evidence="6">
    <location>
        <position position="627"/>
    </location>
</feature>
<keyword evidence="5" id="KW-0418">Kinase</keyword>
<dbReference type="Pfam" id="PF13426">
    <property type="entry name" value="PAS_9"/>
    <property type="match status" value="1"/>
</dbReference>
<dbReference type="Proteomes" id="UP000027920">
    <property type="component" value="Unassembled WGS sequence"/>
</dbReference>
<feature type="domain" description="PAS" evidence="10">
    <location>
        <begin position="202"/>
        <end position="259"/>
    </location>
</feature>
<dbReference type="InterPro" id="IPR000014">
    <property type="entry name" value="PAS"/>
</dbReference>
<dbReference type="PROSITE" id="PS50109">
    <property type="entry name" value="HIS_KIN"/>
    <property type="match status" value="1"/>
</dbReference>
<evidence type="ECO:0000256" key="5">
    <source>
        <dbReference type="ARBA" id="ARBA00022777"/>
    </source>
</evidence>
<reference evidence="12 13" key="1">
    <citation type="submission" date="2013-03" db="EMBL/GenBank/DDBJ databases">
        <title>The Genome Sequence of Exophiala aquamarina CBS 119918.</title>
        <authorList>
            <consortium name="The Broad Institute Genomics Platform"/>
            <person name="Cuomo C."/>
            <person name="de Hoog S."/>
            <person name="Gorbushina A."/>
            <person name="Walker B."/>
            <person name="Young S.K."/>
            <person name="Zeng Q."/>
            <person name="Gargeya S."/>
            <person name="Fitzgerald M."/>
            <person name="Haas B."/>
            <person name="Abouelleil A."/>
            <person name="Allen A.W."/>
            <person name="Alvarado L."/>
            <person name="Arachchi H.M."/>
            <person name="Berlin A.M."/>
            <person name="Chapman S.B."/>
            <person name="Gainer-Dewar J."/>
            <person name="Goldberg J."/>
            <person name="Griggs A."/>
            <person name="Gujja S."/>
            <person name="Hansen M."/>
            <person name="Howarth C."/>
            <person name="Imamovic A."/>
            <person name="Ireland A."/>
            <person name="Larimer J."/>
            <person name="McCowan C."/>
            <person name="Murphy C."/>
            <person name="Pearson M."/>
            <person name="Poon T.W."/>
            <person name="Priest M."/>
            <person name="Roberts A."/>
            <person name="Saif S."/>
            <person name="Shea T."/>
            <person name="Sisk P."/>
            <person name="Sykes S."/>
            <person name="Wortman J."/>
            <person name="Nusbaum C."/>
            <person name="Birren B."/>
        </authorList>
    </citation>
    <scope>NUCLEOTIDE SEQUENCE [LARGE SCALE GENOMIC DNA]</scope>
    <source>
        <strain evidence="12 13">CBS 119918</strain>
    </source>
</reference>
<dbReference type="Gene3D" id="3.30.450.20">
    <property type="entry name" value="PAS domain"/>
    <property type="match status" value="2"/>
</dbReference>
<protein>
    <recommendedName>
        <fullName evidence="2">histidine kinase</fullName>
        <ecNumber evidence="2">2.7.13.3</ecNumber>
    </recommendedName>
</protein>
<keyword evidence="13" id="KW-1185">Reference proteome</keyword>